<dbReference type="InterPro" id="IPR022880">
    <property type="entry name" value="DNApol_IV"/>
</dbReference>
<protein>
    <submittedName>
        <fullName evidence="3">DNA-directed DNA polymerase</fullName>
    </submittedName>
</protein>
<dbReference type="Pfam" id="PF00817">
    <property type="entry name" value="IMS"/>
    <property type="match status" value="1"/>
</dbReference>
<dbReference type="GO" id="GO:0042276">
    <property type="term" value="P:error-prone translesion synthesis"/>
    <property type="evidence" value="ECO:0007669"/>
    <property type="project" value="TreeGrafter"/>
</dbReference>
<evidence type="ECO:0000259" key="2">
    <source>
        <dbReference type="PROSITE" id="PS50173"/>
    </source>
</evidence>
<gene>
    <name evidence="3" type="ORF">UX86_C0010G0014</name>
</gene>
<feature type="domain" description="UmuC" evidence="2">
    <location>
        <begin position="16"/>
        <end position="199"/>
    </location>
</feature>
<dbReference type="Gene3D" id="3.30.1490.100">
    <property type="entry name" value="DNA polymerase, Y-family, little finger domain"/>
    <property type="match status" value="1"/>
</dbReference>
<dbReference type="SUPFAM" id="SSF100879">
    <property type="entry name" value="Lesion bypass DNA polymerase (Y-family), little finger domain"/>
    <property type="match status" value="1"/>
</dbReference>
<name>A0A0G1S461_9BACT</name>
<dbReference type="GO" id="GO:0006281">
    <property type="term" value="P:DNA repair"/>
    <property type="evidence" value="ECO:0007669"/>
    <property type="project" value="InterPro"/>
</dbReference>
<organism evidence="3 4">
    <name type="scientific">Candidatus Amesbacteria bacterium GW2011_GWC1_47_15</name>
    <dbReference type="NCBI Taxonomy" id="1618364"/>
    <lineage>
        <taxon>Bacteria</taxon>
        <taxon>Candidatus Amesiibacteriota</taxon>
    </lineage>
</organism>
<reference evidence="3 4" key="1">
    <citation type="journal article" date="2015" name="Nature">
        <title>rRNA introns, odd ribosomes, and small enigmatic genomes across a large radiation of phyla.</title>
        <authorList>
            <person name="Brown C.T."/>
            <person name="Hug L.A."/>
            <person name="Thomas B.C."/>
            <person name="Sharon I."/>
            <person name="Castelle C.J."/>
            <person name="Singh A."/>
            <person name="Wilkins M.J."/>
            <person name="Williams K.H."/>
            <person name="Banfield J.F."/>
        </authorList>
    </citation>
    <scope>NUCLEOTIDE SEQUENCE [LARGE SCALE GENOMIC DNA]</scope>
</reference>
<dbReference type="CDD" id="cd03586">
    <property type="entry name" value="PolY_Pol_IV_kappa"/>
    <property type="match status" value="1"/>
</dbReference>
<dbReference type="Pfam" id="PF11799">
    <property type="entry name" value="IMS_C"/>
    <property type="match status" value="1"/>
</dbReference>
<dbReference type="EMBL" id="LCNU01000010">
    <property type="protein sequence ID" value="KKU64284.1"/>
    <property type="molecule type" value="Genomic_DNA"/>
</dbReference>
<dbReference type="GO" id="GO:0003684">
    <property type="term" value="F:damaged DNA binding"/>
    <property type="evidence" value="ECO:0007669"/>
    <property type="project" value="InterPro"/>
</dbReference>
<dbReference type="GO" id="GO:0009432">
    <property type="term" value="P:SOS response"/>
    <property type="evidence" value="ECO:0007669"/>
    <property type="project" value="TreeGrafter"/>
</dbReference>
<dbReference type="InterPro" id="IPR050116">
    <property type="entry name" value="DNA_polymerase-Y"/>
</dbReference>
<evidence type="ECO:0000313" key="4">
    <source>
        <dbReference type="Proteomes" id="UP000034502"/>
    </source>
</evidence>
<dbReference type="Gene3D" id="3.30.70.270">
    <property type="match status" value="1"/>
</dbReference>
<evidence type="ECO:0000313" key="3">
    <source>
        <dbReference type="EMBL" id="KKU64284.1"/>
    </source>
</evidence>
<dbReference type="PROSITE" id="PS50173">
    <property type="entry name" value="UMUC"/>
    <property type="match status" value="1"/>
</dbReference>
<keyword evidence="3" id="KW-0239">DNA-directed DNA polymerase</keyword>
<dbReference type="STRING" id="1618364.UX86_C0010G0014"/>
<sequence>MEKPADLPFNPKSPTLMHLDLNSCFATIEQQANPLIRGKPVAVAAYTSPNGCIVAPSVEAKRLGVKVGMRVKDGRMLCPDLVVVSPDPNKYRAVHLQLKQLLGSYTDKITPKSIDEFVLDLEGAPAFRLGMRELGREIKRRIREEIGDWLTVSVGIGPNRFLAKTAAGLKKPDGLEQIDNTNYLQVYTGLALTDLAGIKLNNTVRLNNLGIFTVMDFYLADIPVLKAAFASVLGYYWYLRLHGFEVDDAVFARKSYGNSFSLPRPFSSLEELSPILQKLVEKMGFRMRRAGYRARGVHVGVLYRDWGHWHRGHVQPEVVFDSRDIYKAALRILSGSPYRKPVHTLAVSCFDLVAGAHLQTTLLDDIAKKDNLVRVLDAVNERWGNFVITPAHMLAIPGRYVPDRVAFGGIKELEEIVLGSG</sequence>
<dbReference type="InterPro" id="IPR036775">
    <property type="entry name" value="DNA_pol_Y-fam_lit_finger_sf"/>
</dbReference>
<comment type="caution">
    <text evidence="3">The sequence shown here is derived from an EMBL/GenBank/DDBJ whole genome shotgun (WGS) entry which is preliminary data.</text>
</comment>
<evidence type="ECO:0000256" key="1">
    <source>
        <dbReference type="ARBA" id="ARBA00010945"/>
    </source>
</evidence>
<dbReference type="AlphaFoldDB" id="A0A0G1S461"/>
<dbReference type="Gene3D" id="3.40.1170.60">
    <property type="match status" value="1"/>
</dbReference>
<dbReference type="Proteomes" id="UP000034502">
    <property type="component" value="Unassembled WGS sequence"/>
</dbReference>
<accession>A0A0G1S461</accession>
<proteinExistence type="inferred from homology"/>
<dbReference type="GO" id="GO:0005829">
    <property type="term" value="C:cytosol"/>
    <property type="evidence" value="ECO:0007669"/>
    <property type="project" value="TreeGrafter"/>
</dbReference>
<dbReference type="GO" id="GO:0003887">
    <property type="term" value="F:DNA-directed DNA polymerase activity"/>
    <property type="evidence" value="ECO:0007669"/>
    <property type="project" value="UniProtKB-KW"/>
</dbReference>
<dbReference type="PANTHER" id="PTHR11076">
    <property type="entry name" value="DNA REPAIR POLYMERASE UMUC / TRANSFERASE FAMILY MEMBER"/>
    <property type="match status" value="1"/>
</dbReference>
<dbReference type="InterPro" id="IPR043128">
    <property type="entry name" value="Rev_trsase/Diguanyl_cyclase"/>
</dbReference>
<keyword evidence="3" id="KW-0548">Nucleotidyltransferase</keyword>
<dbReference type="SUPFAM" id="SSF56672">
    <property type="entry name" value="DNA/RNA polymerases"/>
    <property type="match status" value="1"/>
</dbReference>
<keyword evidence="3" id="KW-0808">Transferase</keyword>
<dbReference type="InterPro" id="IPR001126">
    <property type="entry name" value="UmuC"/>
</dbReference>
<dbReference type="InterPro" id="IPR043502">
    <property type="entry name" value="DNA/RNA_pol_sf"/>
</dbReference>
<dbReference type="PANTHER" id="PTHR11076:SF33">
    <property type="entry name" value="DNA POLYMERASE KAPPA"/>
    <property type="match status" value="1"/>
</dbReference>
<comment type="similarity">
    <text evidence="1">Belongs to the DNA polymerase type-Y family.</text>
</comment>
<dbReference type="InterPro" id="IPR017961">
    <property type="entry name" value="DNA_pol_Y-fam_little_finger"/>
</dbReference>